<dbReference type="SUPFAM" id="SSF52540">
    <property type="entry name" value="P-loop containing nucleoside triphosphate hydrolases"/>
    <property type="match status" value="1"/>
</dbReference>
<dbReference type="PANTHER" id="PTHR43384:SF14">
    <property type="entry name" value="ESX-1 SECRETION-ASSOCIATED PROTEIN ESPI"/>
    <property type="match status" value="1"/>
</dbReference>
<dbReference type="Pfam" id="PF13614">
    <property type="entry name" value="AAA_31"/>
    <property type="match status" value="1"/>
</dbReference>
<gene>
    <name evidence="3" type="ORF">AHIS1636_35440</name>
</gene>
<dbReference type="Proteomes" id="UP001209654">
    <property type="component" value="Unassembled WGS sequence"/>
</dbReference>
<feature type="compositionally biased region" description="Low complexity" evidence="1">
    <location>
        <begin position="115"/>
        <end position="131"/>
    </location>
</feature>
<dbReference type="Gene3D" id="3.40.50.300">
    <property type="entry name" value="P-loop containing nucleotide triphosphate hydrolases"/>
    <property type="match status" value="1"/>
</dbReference>
<evidence type="ECO:0000313" key="4">
    <source>
        <dbReference type="Proteomes" id="UP001209654"/>
    </source>
</evidence>
<dbReference type="RefSeq" id="WP_264797189.1">
    <property type="nucleotide sequence ID" value="NZ_BRVS01000027.1"/>
</dbReference>
<feature type="domain" description="AAA" evidence="2">
    <location>
        <begin position="213"/>
        <end position="365"/>
    </location>
</feature>
<organism evidence="3 4">
    <name type="scientific">Arthrobacter mangrovi</name>
    <dbReference type="NCBI Taxonomy" id="2966350"/>
    <lineage>
        <taxon>Bacteria</taxon>
        <taxon>Bacillati</taxon>
        <taxon>Actinomycetota</taxon>
        <taxon>Actinomycetes</taxon>
        <taxon>Micrococcales</taxon>
        <taxon>Micrococcaceae</taxon>
        <taxon>Arthrobacter</taxon>
    </lineage>
</organism>
<comment type="caution">
    <text evidence="3">The sequence shown here is derived from an EMBL/GenBank/DDBJ whole genome shotgun (WGS) entry which is preliminary data.</text>
</comment>
<protein>
    <recommendedName>
        <fullName evidence="2">AAA domain-containing protein</fullName>
    </recommendedName>
</protein>
<accession>A0ABQ5MYR8</accession>
<evidence type="ECO:0000259" key="2">
    <source>
        <dbReference type="Pfam" id="PF13614"/>
    </source>
</evidence>
<dbReference type="PANTHER" id="PTHR43384">
    <property type="entry name" value="SEPTUM SITE-DETERMINING PROTEIN MIND HOMOLOG, CHLOROPLASTIC-RELATED"/>
    <property type="match status" value="1"/>
</dbReference>
<proteinExistence type="predicted"/>
<keyword evidence="4" id="KW-1185">Reference proteome</keyword>
<evidence type="ECO:0000256" key="1">
    <source>
        <dbReference type="SAM" id="MobiDB-lite"/>
    </source>
</evidence>
<name>A0ABQ5MYR8_9MICC</name>
<dbReference type="InterPro" id="IPR027417">
    <property type="entry name" value="P-loop_NTPase"/>
</dbReference>
<feature type="region of interest" description="Disordered" evidence="1">
    <location>
        <begin position="71"/>
        <end position="156"/>
    </location>
</feature>
<evidence type="ECO:0000313" key="3">
    <source>
        <dbReference type="EMBL" id="GLB69101.1"/>
    </source>
</evidence>
<dbReference type="InterPro" id="IPR050625">
    <property type="entry name" value="ParA/MinD_ATPase"/>
</dbReference>
<reference evidence="3 4" key="1">
    <citation type="journal article" date="2023" name="Int. J. Syst. Evol. Microbiol.">
        <title>Arthrobacter mangrovi sp. nov., an actinobacterium isolated from the rhizosphere of a mangrove.</title>
        <authorList>
            <person name="Hamada M."/>
            <person name="Saitou S."/>
            <person name="Enomoto N."/>
            <person name="Nanri K."/>
            <person name="Hidaka K."/>
            <person name="Miura T."/>
            <person name="Tamura T."/>
        </authorList>
    </citation>
    <scope>NUCLEOTIDE SEQUENCE [LARGE SCALE GENOMIC DNA]</scope>
    <source>
        <strain evidence="3 4">NBRC 112813</strain>
    </source>
</reference>
<dbReference type="InterPro" id="IPR025669">
    <property type="entry name" value="AAA_dom"/>
</dbReference>
<sequence length="460" mass="49278">MGTTPTEVLAFPNIRAIVRDNGTAEVVVAGNSRVVPAGESIQDLRNNALALVVKEAQTLQRPVRVRIEDPEGHGELIVHPDQTIESVTYETRPARRTTETSETAPGKAETKSVGTVPAPEPETAPTEPAAVSSDPGKVDDGPGSPNPVSPGPTTRRALRDAGSFLAAPSTVEPATQGIRGMLNTMGFSLAPSADELREREDIRLASKHFAGTRTIAVVNQKGGSNKTPTVADLAAVFGRNGGSVVAWDNNPTTGTLGWRTEQGDHTRSALDVIAAADALLSPTARSADINAFVHHQSTDKYDVLRSDSDVDGTHEVTAEEVDILHRVVSKYYRLILMDSGNNHRSAEWNRMIDHADQLVVPTTNEEDRVEAALLTLQGLDLKSERSASLATNAVVIVSERQKGEARLSQETADKFRPYVRDVVVVPFDAALKSGQIRFGALQPATRRAWLRAAAAVARGL</sequence>
<dbReference type="EMBL" id="BRVS01000027">
    <property type="protein sequence ID" value="GLB69101.1"/>
    <property type="molecule type" value="Genomic_DNA"/>
</dbReference>